<evidence type="ECO:0000313" key="5">
    <source>
        <dbReference type="Proteomes" id="UP000001883"/>
    </source>
</evidence>
<dbReference type="STRING" id="680646.RMDY18_15520"/>
<sequence length="800" mass="87315">MFLPERRIRKTQMTTTYTNNPAEKPHARSWSAKKWAAFALAFGTAFTAAPLTPTTPASAATGTHDGSSSDKAAASCYEVKQVNPSASSGTYWLYTPQMSGPAQFYCDQETDGGGWVMIGRGREGWTESYNGTGDPNQLHQNPTGPSAFTPVQLPANTVDALLNGIKPQDLPDGMRLHRAHNARGTQWQNVYVQRPQTEQWTWAMSYGQRWGNVKFTGAGINRTAHMGGSPSEMAPGITTSSVRFFANPNQGYQIGFAYGSLVNFGNDRADSYIYKKRGSAGYSIPFTQVFLRPKLTQRDLNFSQIGSGSAASNRRALPNSYTMPVRWRTSEQTGTGKKNEMNTYVQAITQVGDTVFTGGDFKYVESAGGERVNQSYLAGYNVDSGELVRSFRPTFNGQIKALEALPNNRLAVGGEFTEVNGEKVDHFVILDATTGQIDRTWDVQVQRRNGAAAQVKTLLVQDGYLYIGGNFTHVKGNTSKAYAYSRGAARIKLSNGAVDWNWRPNFNGTVNGITAASDNSTVHAAGYFTELNNQRAFRLAALNGSNASNIKWEWEPSLKLNITDRIVYAFQFDVQDAGSTVWTGGADHLIANYSKNGYGRISSSISKYGGDWQDLHLSGNTIYGACHCGDVLFEGSTGYHTYWKESKAVHRMRLVAAFDKDSGEVIGEFSPVLKGASGYGVWESFVDSRGNLWVGGDINRSLGANGEQRTVGFARFAPRDVTAPSTPSNLSVQRDGSTDKLSWSGVRESGARYQVLRDDRVIATVSGTSYEVEHTDGARYYVRSIDASENFSASTGAAQA</sequence>
<dbReference type="PANTHER" id="PTHR31778:SF2">
    <property type="entry name" value="BUD SITE SELECTION PROTEIN RAX2"/>
    <property type="match status" value="1"/>
</dbReference>
<dbReference type="GO" id="GO:1902929">
    <property type="term" value="C:plasma membrane of growing cell tip"/>
    <property type="evidence" value="ECO:0007669"/>
    <property type="project" value="TreeGrafter"/>
</dbReference>
<dbReference type="GO" id="GO:0005975">
    <property type="term" value="P:carbohydrate metabolic process"/>
    <property type="evidence" value="ECO:0007669"/>
    <property type="project" value="UniProtKB-ARBA"/>
</dbReference>
<evidence type="ECO:0000256" key="2">
    <source>
        <dbReference type="ARBA" id="ARBA00022530"/>
    </source>
</evidence>
<evidence type="ECO:0000259" key="3">
    <source>
        <dbReference type="PROSITE" id="PS51406"/>
    </source>
</evidence>
<dbReference type="SUPFAM" id="SSF56496">
    <property type="entry name" value="Fibrinogen C-terminal domain-like"/>
    <property type="match status" value="2"/>
</dbReference>
<dbReference type="InterPro" id="IPR002181">
    <property type="entry name" value="Fibrinogen_a/b/g_C_dom"/>
</dbReference>
<dbReference type="EMBL" id="AP011540">
    <property type="protein sequence ID" value="BAI65384.1"/>
    <property type="molecule type" value="Genomic_DNA"/>
</dbReference>
<evidence type="ECO:0000313" key="4">
    <source>
        <dbReference type="EMBL" id="BAI65384.1"/>
    </source>
</evidence>
<dbReference type="InterPro" id="IPR036056">
    <property type="entry name" value="Fibrinogen-like_C"/>
</dbReference>
<evidence type="ECO:0000256" key="1">
    <source>
        <dbReference type="ARBA" id="ARBA00004498"/>
    </source>
</evidence>
<keyword evidence="2" id="KW-0964">Secreted</keyword>
<dbReference type="GO" id="GO:0005935">
    <property type="term" value="C:cellular bud neck"/>
    <property type="evidence" value="ECO:0007669"/>
    <property type="project" value="TreeGrafter"/>
</dbReference>
<name>D2NP16_ROTMD</name>
<dbReference type="InterPro" id="IPR014716">
    <property type="entry name" value="Fibrinogen_a/b/g_C_1"/>
</dbReference>
<feature type="domain" description="Fibrinogen C-terminal" evidence="3">
    <location>
        <begin position="67"/>
        <end position="123"/>
    </location>
</feature>
<dbReference type="Gene3D" id="3.90.215.10">
    <property type="entry name" value="Gamma Fibrinogen, chain A, domain 1"/>
    <property type="match status" value="1"/>
</dbReference>
<dbReference type="Gene3D" id="2.60.40.10">
    <property type="entry name" value="Immunoglobulins"/>
    <property type="match status" value="1"/>
</dbReference>
<dbReference type="AlphaFoldDB" id="D2NP16"/>
<comment type="subcellular location">
    <subcellularLocation>
        <location evidence="1">Secreted</location>
        <location evidence="1">Extracellular space</location>
        <location evidence="1">Extracellular matrix</location>
    </subcellularLocation>
</comment>
<reference evidence="5" key="1">
    <citation type="submission" date="2009-07" db="EMBL/GenBank/DDBJ databases">
        <title>Complete genome sequence of Rothia mucilaginosa DJ.</title>
        <authorList>
            <person name="Yamane K."/>
            <person name="Nambu T."/>
            <person name="Mashimo C."/>
            <person name="Sugimori C."/>
            <person name="Yamanaka T."/>
            <person name="Leung K."/>
            <person name="Fukushima H."/>
        </authorList>
    </citation>
    <scope>NUCLEOTIDE SEQUENCE [LARGE SCALE GENOMIC DNA]</scope>
    <source>
        <strain evidence="5">DY-18</strain>
    </source>
</reference>
<reference evidence="4 5" key="2">
    <citation type="journal article" date="2010" name="J Osaka Dent Univ">
        <title>Isolation and identification of Rothia mucilaginosa from persistent apical periodontitis lesions.</title>
        <authorList>
            <person name="Yamane K."/>
            <person name="Yoshida M."/>
            <person name="Fujihira T."/>
            <person name="Baba T."/>
            <person name="Tsuji N."/>
            <person name="Hayashi H."/>
            <person name="Sugimori C."/>
            <person name="Yamanaka T."/>
            <person name="Mashimo C."/>
            <person name="Nambu T."/>
            <person name="Kawai H."/>
            <person name="Fukushima H."/>
        </authorList>
    </citation>
    <scope>NUCLEOTIDE SEQUENCE [LARGE SCALE GENOMIC DNA]</scope>
    <source>
        <strain evidence="4 5">DY-18</strain>
    </source>
</reference>
<dbReference type="HOGENOM" id="CLU_351556_0_0_11"/>
<organism evidence="4 5">
    <name type="scientific">Rothia mucilaginosa (strain DY-18)</name>
    <name type="common">Stomatococcus mucilaginosus</name>
    <dbReference type="NCBI Taxonomy" id="680646"/>
    <lineage>
        <taxon>Bacteria</taxon>
        <taxon>Bacillati</taxon>
        <taxon>Actinomycetota</taxon>
        <taxon>Actinomycetes</taxon>
        <taxon>Micrococcales</taxon>
        <taxon>Micrococcaceae</taxon>
        <taxon>Rothia</taxon>
    </lineage>
</organism>
<dbReference type="KEGG" id="rmu:RMDY18_15520"/>
<reference evidence="4 5" key="3">
    <citation type="journal article" date="2010" name="Sequencing">
        <title>Complete Genome Sequence of Rothia mucilaginosa DY-18: A Clinical Isolate with Dense Meshwork-Like Structures from a Persistent Apical Periodontitis Lesion.</title>
        <authorList>
            <person name="Yamane K."/>
            <person name="Nambu T."/>
            <person name="Yamanaka T."/>
            <person name="Mashimo C."/>
            <person name="Sugimori C."/>
            <person name="Leung K.-P."/>
            <person name="Fukushima H."/>
        </authorList>
    </citation>
    <scope>NUCLEOTIDE SEQUENCE [LARGE SCALE GENOMIC DNA]</scope>
    <source>
        <strain evidence="4 5">DY-18</strain>
    </source>
</reference>
<proteinExistence type="predicted"/>
<dbReference type="Proteomes" id="UP000001883">
    <property type="component" value="Chromosome"/>
</dbReference>
<dbReference type="NCBIfam" id="NF040941">
    <property type="entry name" value="GGGWT_bact"/>
    <property type="match status" value="1"/>
</dbReference>
<gene>
    <name evidence="4" type="ordered locus">RMDY18_15520</name>
</gene>
<dbReference type="eggNOG" id="COG3087">
    <property type="taxonomic scope" value="Bacteria"/>
</dbReference>
<protein>
    <submittedName>
        <fullName evidence="4">Uncharacterized protein conserved in archaea</fullName>
    </submittedName>
</protein>
<keyword evidence="2" id="KW-0272">Extracellular matrix</keyword>
<dbReference type="PANTHER" id="PTHR31778">
    <property type="entry name" value="BUD SITE SELECTION PROTEIN RAX2"/>
    <property type="match status" value="1"/>
</dbReference>
<dbReference type="PROSITE" id="PS51406">
    <property type="entry name" value="FIBRINOGEN_C_2"/>
    <property type="match status" value="1"/>
</dbReference>
<dbReference type="SUPFAM" id="SSF50998">
    <property type="entry name" value="Quinoprotein alcohol dehydrogenase-like"/>
    <property type="match status" value="1"/>
</dbReference>
<dbReference type="InterPro" id="IPR013783">
    <property type="entry name" value="Ig-like_fold"/>
</dbReference>
<dbReference type="InterPro" id="IPR011047">
    <property type="entry name" value="Quinoprotein_ADH-like_sf"/>
</dbReference>
<accession>D2NP16</accession>
<keyword evidence="5" id="KW-1185">Reference proteome</keyword>